<dbReference type="Pfam" id="PF13930">
    <property type="entry name" value="Endonuclea_NS_2"/>
    <property type="match status" value="1"/>
</dbReference>
<feature type="signal peptide" evidence="1">
    <location>
        <begin position="1"/>
        <end position="20"/>
    </location>
</feature>
<protein>
    <submittedName>
        <fullName evidence="3">DNA/RNA non-specific endonuclease</fullName>
    </submittedName>
</protein>
<dbReference type="PROSITE" id="PS51257">
    <property type="entry name" value="PROKAR_LIPOPROTEIN"/>
    <property type="match status" value="1"/>
</dbReference>
<reference evidence="3 4" key="1">
    <citation type="submission" date="2020-08" db="EMBL/GenBank/DDBJ databases">
        <authorList>
            <person name="Liu C."/>
            <person name="Sun Q."/>
        </authorList>
    </citation>
    <scope>NUCLEOTIDE SEQUENCE [LARGE SCALE GENOMIC DNA]</scope>
    <source>
        <strain evidence="3 4">NSJ-61</strain>
    </source>
</reference>
<keyword evidence="4" id="KW-1185">Reference proteome</keyword>
<organism evidence="3 4">
    <name type="scientific">[Eubacterium] hominis</name>
    <dbReference type="NCBI Taxonomy" id="2764325"/>
    <lineage>
        <taxon>Bacteria</taxon>
        <taxon>Bacillati</taxon>
        <taxon>Bacillota</taxon>
        <taxon>Erysipelotrichia</taxon>
        <taxon>Erysipelotrichales</taxon>
        <taxon>Erysipelotrichaceae</taxon>
        <taxon>Amedibacillus</taxon>
    </lineage>
</organism>
<evidence type="ECO:0000259" key="2">
    <source>
        <dbReference type="Pfam" id="PF13930"/>
    </source>
</evidence>
<dbReference type="Proteomes" id="UP000515856">
    <property type="component" value="Chromosome"/>
</dbReference>
<dbReference type="RefSeq" id="WP_142691798.1">
    <property type="nucleotide sequence ID" value="NZ_CP060636.1"/>
</dbReference>
<keyword evidence="3" id="KW-0255">Endonuclease</keyword>
<proteinExistence type="predicted"/>
<gene>
    <name evidence="3" type="ORF">H9Q80_04095</name>
</gene>
<sequence length="300" mass="34059">MKKKMSKILLVLLTSIFVTGCSLDLKSDKPIENGMIQENVQLNDIPEFSNEPYTVLNGNVPLFTDEEITSTETFEEYSDLDGLGRCSVAFANLHQSIMPTEDRESIGMVKPSGWKTEKYDFVDGKYLYNRCHLIGFQLAGENANEKNLITGTRFLNVEGMLPFENMVADYLKETNNHVLYRVTPIFKDNELVARGVTIEAYSIEDHGEGIQFYVYCYNNQPKVEINYQTGESKEIASSSENEPNDSEKRTFVVNKNSKKFHEEDCANANKISDKNREVIESDVNSLIEQGYEPAQCCVND</sequence>
<keyword evidence="1" id="KW-0732">Signal</keyword>
<dbReference type="Gene3D" id="3.40.570.10">
    <property type="entry name" value="Extracellular Endonuclease, subunit A"/>
    <property type="match status" value="1"/>
</dbReference>
<evidence type="ECO:0000313" key="3">
    <source>
        <dbReference type="EMBL" id="QNM13138.1"/>
    </source>
</evidence>
<keyword evidence="3" id="KW-0378">Hydrolase</keyword>
<dbReference type="KEGG" id="ehn:H9Q80_04095"/>
<dbReference type="GO" id="GO:0004519">
    <property type="term" value="F:endonuclease activity"/>
    <property type="evidence" value="ECO:0007669"/>
    <property type="project" value="UniProtKB-KW"/>
</dbReference>
<feature type="chain" id="PRO_5038853671" evidence="1">
    <location>
        <begin position="21"/>
        <end position="300"/>
    </location>
</feature>
<name>A0A7G9GQQ6_9FIRM</name>
<dbReference type="SUPFAM" id="SSF57884">
    <property type="entry name" value="Ada DNA repair protein, N-terminal domain (N-Ada 10)"/>
    <property type="match status" value="1"/>
</dbReference>
<feature type="domain" description="Type VII secretion system protein EssD-like" evidence="2">
    <location>
        <begin position="75"/>
        <end position="200"/>
    </location>
</feature>
<dbReference type="InterPro" id="IPR035451">
    <property type="entry name" value="Ada-like_dom_sf"/>
</dbReference>
<dbReference type="InterPro" id="IPR044929">
    <property type="entry name" value="DNA/RNA_non-sp_Endonuclease_sf"/>
</dbReference>
<dbReference type="AlphaFoldDB" id="A0A7G9GQQ6"/>
<evidence type="ECO:0000313" key="4">
    <source>
        <dbReference type="Proteomes" id="UP000515856"/>
    </source>
</evidence>
<accession>A0A7G9GQQ6</accession>
<evidence type="ECO:0000256" key="1">
    <source>
        <dbReference type="SAM" id="SignalP"/>
    </source>
</evidence>
<dbReference type="Gene3D" id="3.40.10.10">
    <property type="entry name" value="DNA Methylphosphotriester Repair Domain"/>
    <property type="match status" value="1"/>
</dbReference>
<dbReference type="EMBL" id="CP060636">
    <property type="protein sequence ID" value="QNM13138.1"/>
    <property type="molecule type" value="Genomic_DNA"/>
</dbReference>
<keyword evidence="3" id="KW-0540">Nuclease</keyword>
<dbReference type="InterPro" id="IPR044927">
    <property type="entry name" value="Endonuclea_NS_2"/>
</dbReference>